<evidence type="ECO:0000313" key="1">
    <source>
        <dbReference type="EMBL" id="KRR19834.1"/>
    </source>
</evidence>
<dbReference type="EMBL" id="LLYB01000091">
    <property type="protein sequence ID" value="KRR19834.1"/>
    <property type="molecule type" value="Genomic_DNA"/>
</dbReference>
<reference evidence="1 2" key="1">
    <citation type="submission" date="2014-03" db="EMBL/GenBank/DDBJ databases">
        <title>Bradyrhizobium valentinum sp. nov., isolated from effective nodules of Lupinus mariae-josephae, a lupine endemic of basic-lime soils in Eastern Spain.</title>
        <authorList>
            <person name="Duran D."/>
            <person name="Rey L."/>
            <person name="Navarro A."/>
            <person name="Busquets A."/>
            <person name="Imperial J."/>
            <person name="Ruiz-Argueso T."/>
        </authorList>
    </citation>
    <scope>NUCLEOTIDE SEQUENCE [LARGE SCALE GENOMIC DNA]</scope>
    <source>
        <strain evidence="1 2">CCBAU 23086</strain>
    </source>
</reference>
<sequence length="141" mass="15784">MTFGLKRSDLQSLSITKLDDAHILFQNKRYSSAYYLAGYCIELGLKACISRLMLADVIPDKAFVNGIYQHSLRPLVNLAGLASVLKAKEDGDANFAANWAVVSEWNPETRYNTKDVHSAQLLLNAISDPKTGVLTWIKEHW</sequence>
<organism evidence="1 2">
    <name type="scientific">Bradyrhizobium lablabi</name>
    <dbReference type="NCBI Taxonomy" id="722472"/>
    <lineage>
        <taxon>Bacteria</taxon>
        <taxon>Pseudomonadati</taxon>
        <taxon>Pseudomonadota</taxon>
        <taxon>Alphaproteobacteria</taxon>
        <taxon>Hyphomicrobiales</taxon>
        <taxon>Nitrobacteraceae</taxon>
        <taxon>Bradyrhizobium</taxon>
    </lineage>
</organism>
<gene>
    <name evidence="1" type="ORF">CQ14_39000</name>
</gene>
<accession>A0A0R3MIN9</accession>
<dbReference type="Proteomes" id="UP000051660">
    <property type="component" value="Unassembled WGS sequence"/>
</dbReference>
<protein>
    <submittedName>
        <fullName evidence="1">Uncharacterized protein</fullName>
    </submittedName>
</protein>
<dbReference type="Gene3D" id="1.20.120.330">
    <property type="entry name" value="Nucleotidyltransferases domain 2"/>
    <property type="match status" value="1"/>
</dbReference>
<dbReference type="AlphaFoldDB" id="A0A0R3MIN9"/>
<name>A0A0R3MIN9_9BRAD</name>
<dbReference type="OrthoDB" id="1493607at2"/>
<comment type="caution">
    <text evidence="1">The sequence shown here is derived from an EMBL/GenBank/DDBJ whole genome shotgun (WGS) entry which is preliminary data.</text>
</comment>
<proteinExistence type="predicted"/>
<evidence type="ECO:0000313" key="2">
    <source>
        <dbReference type="Proteomes" id="UP000051660"/>
    </source>
</evidence>